<comment type="PTM">
    <text evidence="4">Carbamylation allows a single lysine to coordinate two zinc ions.</text>
</comment>
<dbReference type="STRING" id="1797291.A2V47_08205"/>
<comment type="caution">
    <text evidence="6">The sequence shown here is derived from an EMBL/GenBank/DDBJ whole genome shotgun (WGS) entry which is preliminary data.</text>
</comment>
<feature type="binding site" evidence="3">
    <location>
        <position position="68"/>
    </location>
    <ligand>
        <name>Zn(2+)</name>
        <dbReference type="ChEBI" id="CHEBI:29105"/>
        <label>1</label>
        <note>catalytic</note>
    </ligand>
</feature>
<dbReference type="AlphaFoldDB" id="A0A1F5A631"/>
<evidence type="ECO:0000256" key="1">
    <source>
        <dbReference type="PIRNR" id="PIRNR001238"/>
    </source>
</evidence>
<evidence type="ECO:0000259" key="5">
    <source>
        <dbReference type="Pfam" id="PF01979"/>
    </source>
</evidence>
<dbReference type="InterPro" id="IPR050378">
    <property type="entry name" value="Metallo-dep_Hydrolases_sf"/>
</dbReference>
<dbReference type="Pfam" id="PF01979">
    <property type="entry name" value="Amidohydro_1"/>
    <property type="match status" value="1"/>
</dbReference>
<evidence type="ECO:0000256" key="3">
    <source>
        <dbReference type="PIRSR" id="PIRSR001238-3"/>
    </source>
</evidence>
<evidence type="ECO:0000313" key="6">
    <source>
        <dbReference type="EMBL" id="OGD14015.1"/>
    </source>
</evidence>
<accession>A0A1F5A631</accession>
<keyword evidence="1" id="KW-0482">Metalloprotease</keyword>
<comment type="subcellular location">
    <subcellularLocation>
        <location evidence="1">Cytoplasm</location>
    </subcellularLocation>
</comment>
<dbReference type="GO" id="GO:0006508">
    <property type="term" value="P:proteolysis"/>
    <property type="evidence" value="ECO:0007669"/>
    <property type="project" value="UniProtKB-KW"/>
</dbReference>
<dbReference type="NCBIfam" id="TIGR01975">
    <property type="entry name" value="isoAsp_dipep"/>
    <property type="match status" value="1"/>
</dbReference>
<dbReference type="EC" id="3.4.19.-" evidence="1"/>
<comment type="function">
    <text evidence="1">Catalyzes the hydrolytic cleavage of a subset of L-isoaspartyl (L-beta-aspartyl) dipeptides. Used to degrade proteins damaged by L-isoaspartyl residues formation.</text>
</comment>
<feature type="modified residue" description="N6-carboxylysine" evidence="4">
    <location>
        <position position="160"/>
    </location>
</feature>
<evidence type="ECO:0000256" key="4">
    <source>
        <dbReference type="PIRSR" id="PIRSR001238-50"/>
    </source>
</evidence>
<dbReference type="Proteomes" id="UP000177701">
    <property type="component" value="Unassembled WGS sequence"/>
</dbReference>
<keyword evidence="1 3" id="KW-0862">Zinc</keyword>
<dbReference type="InterPro" id="IPR011059">
    <property type="entry name" value="Metal-dep_hydrolase_composite"/>
</dbReference>
<proteinExistence type="inferred from homology"/>
<name>A0A1F5A631_9BACT</name>
<dbReference type="PANTHER" id="PTHR11647">
    <property type="entry name" value="HYDRANTOINASE/DIHYDROPYRIMIDINASE FAMILY MEMBER"/>
    <property type="match status" value="1"/>
</dbReference>
<dbReference type="Gene3D" id="3.20.20.140">
    <property type="entry name" value="Metal-dependent hydrolases"/>
    <property type="match status" value="1"/>
</dbReference>
<dbReference type="InterPro" id="IPR032466">
    <property type="entry name" value="Metal_Hydrolase"/>
</dbReference>
<dbReference type="InterPro" id="IPR010229">
    <property type="entry name" value="Pept_M38_dipep"/>
</dbReference>
<dbReference type="PIRSF" id="PIRSF001238">
    <property type="entry name" value="IadA"/>
    <property type="match status" value="1"/>
</dbReference>
<keyword evidence="1" id="KW-0378">Hydrolase</keyword>
<dbReference type="SUPFAM" id="SSF51338">
    <property type="entry name" value="Composite domain of metallo-dependent hydrolases"/>
    <property type="match status" value="1"/>
</dbReference>
<feature type="binding site" evidence="3">
    <location>
        <position position="290"/>
    </location>
    <ligand>
        <name>Zn(2+)</name>
        <dbReference type="ChEBI" id="CHEBI:29105"/>
        <label>1</label>
        <note>catalytic</note>
    </ligand>
</feature>
<dbReference type="GO" id="GO:0046872">
    <property type="term" value="F:metal ion binding"/>
    <property type="evidence" value="ECO:0007669"/>
    <property type="project" value="UniProtKB-KW"/>
</dbReference>
<feature type="binding site" description="via carbamate group" evidence="3">
    <location>
        <position position="160"/>
    </location>
    <ligand>
        <name>Zn(2+)</name>
        <dbReference type="ChEBI" id="CHEBI:29105"/>
        <label>2</label>
        <note>catalytic</note>
    </ligand>
</feature>
<comment type="PTM">
    <text evidence="1">Carboxylation allows a single lysine to coordinate two zinc ions.</text>
</comment>
<sequence length="396" mass="43223">MSTLLTKNGNVYAPEHKGKKDILVINDKIVFIDQNILTPALNVIDKNIKIIDASKCIIIPGYIDQHVHINGAGGEGGPQYRTPPIQLSELVKAGITSVVGLLGTDGFARSLKALLMKARALEQEGISTWIYTGAYDYPSPTITESILSDIILIDKVIGLKIALSDHRASHPTVDEFRRATSEARTGGVLAGKAGVVHIHMGGEKQGLSYLFDIIRNTEIPVGQFAPTHLNKKDEELFRQVVEFGKIGGYIDLTAGVSGEEKSSHSIKPGRAIKKLLKNGVSIEKITISSDGNGSLPKFNEKKEFVGMSIASVSSLHQEFINMIKDENISIEEAIHVTSTNIAKHLKLDKKGEIRMGKDADIIALDEDTLKIKHVIARGKTLMENEKVVKFGTFENE</sequence>
<dbReference type="Gene3D" id="2.30.40.10">
    <property type="entry name" value="Urease, subunit C, domain 1"/>
    <property type="match status" value="1"/>
</dbReference>
<protein>
    <recommendedName>
        <fullName evidence="1">Isoaspartyl dipeptidase</fullName>
        <ecNumber evidence="1">3.4.19.-</ecNumber>
    </recommendedName>
</protein>
<keyword evidence="1 3" id="KW-0479">Metal-binding</keyword>
<feature type="binding site" evidence="3">
    <location>
        <position position="66"/>
    </location>
    <ligand>
        <name>Zn(2+)</name>
        <dbReference type="ChEBI" id="CHEBI:29105"/>
        <label>1</label>
        <note>catalytic</note>
    </ligand>
</feature>
<dbReference type="GO" id="GO:0008237">
    <property type="term" value="F:metallopeptidase activity"/>
    <property type="evidence" value="ECO:0007669"/>
    <property type="project" value="UniProtKB-KW"/>
</dbReference>
<gene>
    <name evidence="6" type="ORF">A2V47_08205</name>
</gene>
<dbReference type="GO" id="GO:0005737">
    <property type="term" value="C:cytoplasm"/>
    <property type="evidence" value="ECO:0007669"/>
    <property type="project" value="UniProtKB-SubCell"/>
</dbReference>
<dbReference type="InterPro" id="IPR006680">
    <property type="entry name" value="Amidohydro-rel"/>
</dbReference>
<comment type="similarity">
    <text evidence="1">Belongs to the peptidase M38 family.</text>
</comment>
<dbReference type="SUPFAM" id="SSF51556">
    <property type="entry name" value="Metallo-dependent hydrolases"/>
    <property type="match status" value="1"/>
</dbReference>
<organism evidence="6 7">
    <name type="scientific">Candidatus Sediminicultor quintus</name>
    <dbReference type="NCBI Taxonomy" id="1797291"/>
    <lineage>
        <taxon>Bacteria</taxon>
        <taxon>Pseudomonadati</taxon>
        <taxon>Atribacterota</taxon>
        <taxon>Candidatus Phoenicimicrobiia</taxon>
        <taxon>Candidatus Pheonicimicrobiales</taxon>
        <taxon>Candidatus Phoenicimicrobiaceae</taxon>
        <taxon>Candidatus Sediminicultor</taxon>
    </lineage>
</organism>
<feature type="binding site" evidence="3">
    <location>
        <position position="199"/>
    </location>
    <ligand>
        <name>Zn(2+)</name>
        <dbReference type="ChEBI" id="CHEBI:29105"/>
        <label>2</label>
        <note>catalytic</note>
    </ligand>
</feature>
<comment type="cofactor">
    <cofactor evidence="1 3">
        <name>Zn(2+)</name>
        <dbReference type="ChEBI" id="CHEBI:29105"/>
    </cofactor>
    <text evidence="1 3">Binds 2 Zn(2+) ions per subunit.</text>
</comment>
<reference evidence="6 7" key="1">
    <citation type="journal article" date="2016" name="Nat. Commun.">
        <title>Thousands of microbial genomes shed light on interconnected biogeochemical processes in an aquifer system.</title>
        <authorList>
            <person name="Anantharaman K."/>
            <person name="Brown C.T."/>
            <person name="Hug L.A."/>
            <person name="Sharon I."/>
            <person name="Castelle C.J."/>
            <person name="Probst A.J."/>
            <person name="Thomas B.C."/>
            <person name="Singh A."/>
            <person name="Wilkins M.J."/>
            <person name="Karaoz U."/>
            <person name="Brodie E.L."/>
            <person name="Williams K.H."/>
            <person name="Hubbard S.S."/>
            <person name="Banfield J.F."/>
        </authorList>
    </citation>
    <scope>NUCLEOTIDE SEQUENCE [LARGE SCALE GENOMIC DNA]</scope>
</reference>
<dbReference type="EMBL" id="MEYH01000094">
    <property type="protein sequence ID" value="OGD14015.1"/>
    <property type="molecule type" value="Genomic_DNA"/>
</dbReference>
<keyword evidence="1" id="KW-0645">Protease</keyword>
<evidence type="ECO:0000313" key="7">
    <source>
        <dbReference type="Proteomes" id="UP000177701"/>
    </source>
</evidence>
<dbReference type="PANTHER" id="PTHR11647:SF1">
    <property type="entry name" value="COLLAPSIN RESPONSE MEDIATOR PROTEIN"/>
    <property type="match status" value="1"/>
</dbReference>
<feature type="binding site" evidence="3">
    <location>
        <position position="228"/>
    </location>
    <ligand>
        <name>Zn(2+)</name>
        <dbReference type="ChEBI" id="CHEBI:29105"/>
        <label>2</label>
        <note>catalytic</note>
    </ligand>
</feature>
<feature type="binding site" description="via carbamate group" evidence="3">
    <location>
        <position position="160"/>
    </location>
    <ligand>
        <name>Zn(2+)</name>
        <dbReference type="ChEBI" id="CHEBI:29105"/>
        <label>1</label>
        <note>catalytic</note>
    </ligand>
</feature>
<dbReference type="GO" id="GO:0008798">
    <property type="term" value="F:beta-aspartyl-peptidase activity"/>
    <property type="evidence" value="ECO:0007669"/>
    <property type="project" value="InterPro"/>
</dbReference>
<feature type="domain" description="Amidohydrolase-related" evidence="5">
    <location>
        <begin position="57"/>
        <end position="380"/>
    </location>
</feature>
<dbReference type="GO" id="GO:0016810">
    <property type="term" value="F:hydrolase activity, acting on carbon-nitrogen (but not peptide) bonds"/>
    <property type="evidence" value="ECO:0007669"/>
    <property type="project" value="InterPro"/>
</dbReference>
<evidence type="ECO:0000256" key="2">
    <source>
        <dbReference type="PIRSR" id="PIRSR001238-1"/>
    </source>
</evidence>
<feature type="active site" description="Proton acceptor" evidence="2">
    <location>
        <position position="290"/>
    </location>
</feature>